<feature type="disulfide bond" evidence="4">
    <location>
        <begin position="292"/>
        <end position="319"/>
    </location>
</feature>
<evidence type="ECO:0000256" key="1">
    <source>
        <dbReference type="ARBA" id="ARBA00022729"/>
    </source>
</evidence>
<evidence type="ECO:0000256" key="2">
    <source>
        <dbReference type="ARBA" id="ARBA00022737"/>
    </source>
</evidence>
<feature type="domain" description="Sushi" evidence="6">
    <location>
        <begin position="379"/>
        <end position="437"/>
    </location>
</feature>
<evidence type="ECO:0000256" key="4">
    <source>
        <dbReference type="PROSITE-ProRule" id="PRU00302"/>
    </source>
</evidence>
<dbReference type="SMART" id="SM00032">
    <property type="entry name" value="CCP"/>
    <property type="match status" value="7"/>
</dbReference>
<feature type="region of interest" description="Disordered" evidence="5">
    <location>
        <begin position="234"/>
        <end position="257"/>
    </location>
</feature>
<dbReference type="PANTHER" id="PTHR45656">
    <property type="entry name" value="PROTEIN CBR-CLEC-78"/>
    <property type="match status" value="1"/>
</dbReference>
<feature type="domain" description="Sushi" evidence="6">
    <location>
        <begin position="184"/>
        <end position="243"/>
    </location>
</feature>
<dbReference type="SUPFAM" id="SSF57535">
    <property type="entry name" value="Complement control module/SCR domain"/>
    <property type="match status" value="7"/>
</dbReference>
<sequence length="503" mass="55863">MSYFSCGGTFRVVPPILYKSVRSLLFAFHNFFIHKRTIMRTAAGTIVVLAFALLATAQVAQKCSAPPEYPHTQLEKKFISRQKFRSGEKVYYSCAEDFTPSRGSRYVKCQGGKWSQLTLKCEKISCGNAGDLPNGNFVYEGQTYIGEKVYAECNKGYFLKGMNYMICKKSGWTGEVPSCIEKEITCSSPAVNNSVKRDGKDSVHSVGDTMNFICKTGFQLNGAQQITCGPNGQWQPQPPQCLPSPDKTQQSLSKPTGGCDAPLTVRSSNANLVDRFITMTSFPSGDKVYYSCNVGYSPAGGSRIRTCDNGKWTPLRLKCERKLCGHAGEILNGQFVYTGVEFGDTATAECDAGYILVGRATRHCMSNGWDGRLPVCEAVECQEPMETNAEKIHVQEPPYTYRNVIRYQCREGNLVGPSDIWCTENGTWSSSPPQCKVITCPSPNVSNALWINSQKQTYHLMETIDSFICRYDYVLTGPRRITCGWGGQWMPGLPQCQPRPRRG</sequence>
<feature type="domain" description="Sushi" evidence="6">
    <location>
        <begin position="257"/>
        <end position="321"/>
    </location>
</feature>
<feature type="domain" description="Sushi" evidence="6">
    <location>
        <begin position="61"/>
        <end position="123"/>
    </location>
</feature>
<feature type="disulfide bond" evidence="4">
    <location>
        <begin position="214"/>
        <end position="241"/>
    </location>
</feature>
<dbReference type="InterPro" id="IPR000436">
    <property type="entry name" value="Sushi_SCR_CCP_dom"/>
</dbReference>
<keyword evidence="4" id="KW-0768">Sushi</keyword>
<dbReference type="Gene3D" id="2.10.70.10">
    <property type="entry name" value="Complement Module, domain 1"/>
    <property type="match status" value="7"/>
</dbReference>
<name>A0ABU7F1K1_9TELE</name>
<keyword evidence="1" id="KW-0732">Signal</keyword>
<evidence type="ECO:0000313" key="8">
    <source>
        <dbReference type="Proteomes" id="UP001352852"/>
    </source>
</evidence>
<accession>A0ABU7F1K1</accession>
<reference evidence="7 8" key="1">
    <citation type="submission" date="2021-06" db="EMBL/GenBank/DDBJ databases">
        <authorList>
            <person name="Palmer J.M."/>
        </authorList>
    </citation>
    <scope>NUCLEOTIDE SEQUENCE [LARGE SCALE GENOMIC DNA]</scope>
    <source>
        <strain evidence="7 8">CL_MEX2019</strain>
        <tissue evidence="7">Muscle</tissue>
    </source>
</reference>
<evidence type="ECO:0000313" key="7">
    <source>
        <dbReference type="EMBL" id="MED6293107.1"/>
    </source>
</evidence>
<feature type="disulfide bond" evidence="4">
    <location>
        <begin position="469"/>
        <end position="496"/>
    </location>
</feature>
<dbReference type="PANTHER" id="PTHR45656:SF4">
    <property type="entry name" value="PROTEIN CBR-CLEC-78"/>
    <property type="match status" value="1"/>
</dbReference>
<feature type="disulfide bond" evidence="4">
    <location>
        <begin position="440"/>
        <end position="483"/>
    </location>
</feature>
<evidence type="ECO:0000256" key="5">
    <source>
        <dbReference type="SAM" id="MobiDB-lite"/>
    </source>
</evidence>
<comment type="caution">
    <text evidence="4">Lacks conserved residue(s) required for the propagation of feature annotation.</text>
</comment>
<dbReference type="CDD" id="cd00033">
    <property type="entry name" value="CCP"/>
    <property type="match status" value="7"/>
</dbReference>
<gene>
    <name evidence="7" type="ORF">CHARACLAT_007446</name>
</gene>
<dbReference type="InterPro" id="IPR051277">
    <property type="entry name" value="SEZ6_CSMD_C4BPB_Regulators"/>
</dbReference>
<keyword evidence="3 4" id="KW-1015">Disulfide bond</keyword>
<evidence type="ECO:0000256" key="3">
    <source>
        <dbReference type="ARBA" id="ARBA00023157"/>
    </source>
</evidence>
<proteinExistence type="predicted"/>
<feature type="domain" description="Sushi" evidence="6">
    <location>
        <begin position="322"/>
        <end position="378"/>
    </location>
</feature>
<organism evidence="7 8">
    <name type="scientific">Characodon lateralis</name>
    <dbReference type="NCBI Taxonomy" id="208331"/>
    <lineage>
        <taxon>Eukaryota</taxon>
        <taxon>Metazoa</taxon>
        <taxon>Chordata</taxon>
        <taxon>Craniata</taxon>
        <taxon>Vertebrata</taxon>
        <taxon>Euteleostomi</taxon>
        <taxon>Actinopterygii</taxon>
        <taxon>Neopterygii</taxon>
        <taxon>Teleostei</taxon>
        <taxon>Neoteleostei</taxon>
        <taxon>Acanthomorphata</taxon>
        <taxon>Ovalentaria</taxon>
        <taxon>Atherinomorphae</taxon>
        <taxon>Cyprinodontiformes</taxon>
        <taxon>Goodeidae</taxon>
        <taxon>Characodon</taxon>
    </lineage>
</organism>
<feature type="domain" description="Sushi" evidence="6">
    <location>
        <begin position="438"/>
        <end position="498"/>
    </location>
</feature>
<dbReference type="PROSITE" id="PS50923">
    <property type="entry name" value="SUSHI"/>
    <property type="match status" value="7"/>
</dbReference>
<dbReference type="Pfam" id="PF00084">
    <property type="entry name" value="Sushi"/>
    <property type="match status" value="7"/>
</dbReference>
<dbReference type="InterPro" id="IPR035976">
    <property type="entry name" value="Sushi/SCR/CCP_sf"/>
</dbReference>
<feature type="domain" description="Sushi" evidence="6">
    <location>
        <begin position="124"/>
        <end position="181"/>
    </location>
</feature>
<protein>
    <recommendedName>
        <fullName evidence="6">Sushi domain-containing protein</fullName>
    </recommendedName>
</protein>
<keyword evidence="8" id="KW-1185">Reference proteome</keyword>
<feature type="disulfide bond" evidence="4">
    <location>
        <begin position="94"/>
        <end position="121"/>
    </location>
</feature>
<comment type="caution">
    <text evidence="7">The sequence shown here is derived from an EMBL/GenBank/DDBJ whole genome shotgun (WGS) entry which is preliminary data.</text>
</comment>
<keyword evidence="2" id="KW-0677">Repeat</keyword>
<dbReference type="Proteomes" id="UP001352852">
    <property type="component" value="Unassembled WGS sequence"/>
</dbReference>
<evidence type="ECO:0000259" key="6">
    <source>
        <dbReference type="PROSITE" id="PS50923"/>
    </source>
</evidence>
<dbReference type="EMBL" id="JAHUTJ010074185">
    <property type="protein sequence ID" value="MED6293107.1"/>
    <property type="molecule type" value="Genomic_DNA"/>
</dbReference>